<dbReference type="InterPro" id="IPR050320">
    <property type="entry name" value="N5-glutamine_MTase"/>
</dbReference>
<dbReference type="GO" id="GO:0032259">
    <property type="term" value="P:methylation"/>
    <property type="evidence" value="ECO:0007669"/>
    <property type="project" value="UniProtKB-KW"/>
</dbReference>
<dbReference type="AlphaFoldDB" id="F9DRC4"/>
<dbReference type="NCBIfam" id="TIGR00536">
    <property type="entry name" value="hemK_fam"/>
    <property type="match status" value="1"/>
</dbReference>
<reference evidence="8 9" key="1">
    <citation type="submission" date="2011-04" db="EMBL/GenBank/DDBJ databases">
        <authorList>
            <person name="Muzny D."/>
            <person name="Qin X."/>
            <person name="Deng J."/>
            <person name="Jiang H."/>
            <person name="Liu Y."/>
            <person name="Qu J."/>
            <person name="Song X.-Z."/>
            <person name="Zhang L."/>
            <person name="Thornton R."/>
            <person name="Coyle M."/>
            <person name="Francisco L."/>
            <person name="Jackson L."/>
            <person name="Javaid M."/>
            <person name="Korchina V."/>
            <person name="Kovar C."/>
            <person name="Mata R."/>
            <person name="Mathew T."/>
            <person name="Ngo R."/>
            <person name="Nguyen L."/>
            <person name="Nguyen N."/>
            <person name="Okwuonu G."/>
            <person name="Ongeri F."/>
            <person name="Pham C."/>
            <person name="Simmons D."/>
            <person name="Wilczek-Boney K."/>
            <person name="Hale W."/>
            <person name="Jakkamsetti A."/>
            <person name="Pham P."/>
            <person name="Ruth R."/>
            <person name="San Lucas F."/>
            <person name="Warren J."/>
            <person name="Zhang J."/>
            <person name="Zhao Z."/>
            <person name="Zhou C."/>
            <person name="Zhu D."/>
            <person name="Lee S."/>
            <person name="Bess C."/>
            <person name="Blankenburg K."/>
            <person name="Forbes L."/>
            <person name="Fu Q."/>
            <person name="Gubbala S."/>
            <person name="Hirani K."/>
            <person name="Jayaseelan J.C."/>
            <person name="Lara F."/>
            <person name="Munidasa M."/>
            <person name="Palculict T."/>
            <person name="Patil S."/>
            <person name="Pu L.-L."/>
            <person name="Saada N."/>
            <person name="Tang L."/>
            <person name="Weissenberger G."/>
            <person name="Zhu Y."/>
            <person name="Hemphill L."/>
            <person name="Shang Y."/>
            <person name="Youmans B."/>
            <person name="Ayvaz T."/>
            <person name="Ross M."/>
            <person name="Santibanez J."/>
            <person name="Aqrawi P."/>
            <person name="Gross S."/>
            <person name="Joshi V."/>
            <person name="Fowler G."/>
            <person name="Nazareth L."/>
            <person name="Reid J."/>
            <person name="Worley K."/>
            <person name="Petrosino J."/>
            <person name="Highlander S."/>
            <person name="Gibbs R."/>
        </authorList>
    </citation>
    <scope>NUCLEOTIDE SEQUENCE [LARGE SCALE GENOMIC DNA]</scope>
    <source>
        <strain evidence="8 9">2681</strain>
    </source>
</reference>
<feature type="binding site" evidence="5">
    <location>
        <position position="146"/>
    </location>
    <ligand>
        <name>S-adenosyl-L-methionine</name>
        <dbReference type="ChEBI" id="CHEBI:59789"/>
    </ligand>
</feature>
<dbReference type="HOGENOM" id="CLU_018398_3_2_9"/>
<name>F9DRC4_9BACL</name>
<dbReference type="RefSeq" id="WP_009766221.1">
    <property type="nucleotide sequence ID" value="NZ_GL982997.1"/>
</dbReference>
<dbReference type="EMBL" id="AFPZ01000036">
    <property type="protein sequence ID" value="EGQ26667.1"/>
    <property type="molecule type" value="Genomic_DNA"/>
</dbReference>
<comment type="catalytic activity">
    <reaction evidence="4 5">
        <text>L-glutaminyl-[peptide chain release factor] + S-adenosyl-L-methionine = N(5)-methyl-L-glutaminyl-[peptide chain release factor] + S-adenosyl-L-homocysteine + H(+)</text>
        <dbReference type="Rhea" id="RHEA:42896"/>
        <dbReference type="Rhea" id="RHEA-COMP:10271"/>
        <dbReference type="Rhea" id="RHEA-COMP:10272"/>
        <dbReference type="ChEBI" id="CHEBI:15378"/>
        <dbReference type="ChEBI" id="CHEBI:30011"/>
        <dbReference type="ChEBI" id="CHEBI:57856"/>
        <dbReference type="ChEBI" id="CHEBI:59789"/>
        <dbReference type="ChEBI" id="CHEBI:61891"/>
        <dbReference type="EC" id="2.1.1.297"/>
    </reaction>
</comment>
<dbReference type="Gene3D" id="3.40.50.150">
    <property type="entry name" value="Vaccinia Virus protein VP39"/>
    <property type="match status" value="1"/>
</dbReference>
<keyword evidence="1 5" id="KW-0489">Methyltransferase</keyword>
<proteinExistence type="inferred from homology"/>
<dbReference type="Pfam" id="PF17827">
    <property type="entry name" value="PrmC_N"/>
    <property type="match status" value="1"/>
</dbReference>
<evidence type="ECO:0000259" key="7">
    <source>
        <dbReference type="Pfam" id="PF17827"/>
    </source>
</evidence>
<dbReference type="HAMAP" id="MF_02126">
    <property type="entry name" value="RF_methyltr_PrmC"/>
    <property type="match status" value="1"/>
</dbReference>
<evidence type="ECO:0000256" key="1">
    <source>
        <dbReference type="ARBA" id="ARBA00022603"/>
    </source>
</evidence>
<dbReference type="Gene3D" id="1.10.8.10">
    <property type="entry name" value="DNA helicase RuvA subunit, C-terminal domain"/>
    <property type="match status" value="1"/>
</dbReference>
<accession>F9DRC4</accession>
<keyword evidence="3 5" id="KW-0949">S-adenosyl-L-methionine</keyword>
<dbReference type="InterPro" id="IPR029063">
    <property type="entry name" value="SAM-dependent_MTases_sf"/>
</dbReference>
<dbReference type="OrthoDB" id="9800643at2"/>
<dbReference type="NCBIfam" id="TIGR03534">
    <property type="entry name" value="RF_mod_PrmC"/>
    <property type="match status" value="1"/>
</dbReference>
<dbReference type="InterPro" id="IPR002052">
    <property type="entry name" value="DNA_methylase_N6_adenine_CS"/>
</dbReference>
<dbReference type="CDD" id="cd02440">
    <property type="entry name" value="AdoMet_MTases"/>
    <property type="match status" value="1"/>
</dbReference>
<evidence type="ECO:0000313" key="8">
    <source>
        <dbReference type="EMBL" id="EGQ26667.1"/>
    </source>
</evidence>
<evidence type="ECO:0000256" key="4">
    <source>
        <dbReference type="ARBA" id="ARBA00048391"/>
    </source>
</evidence>
<dbReference type="SUPFAM" id="SSF53335">
    <property type="entry name" value="S-adenosyl-L-methionine-dependent methyltransferases"/>
    <property type="match status" value="1"/>
</dbReference>
<dbReference type="PANTHER" id="PTHR18895:SF74">
    <property type="entry name" value="MTRF1L RELEASE FACTOR GLUTAMINE METHYLTRANSFERASE"/>
    <property type="match status" value="1"/>
</dbReference>
<evidence type="ECO:0000259" key="6">
    <source>
        <dbReference type="Pfam" id="PF05175"/>
    </source>
</evidence>
<keyword evidence="2 5" id="KW-0808">Transferase</keyword>
<dbReference type="STRING" id="759851.SAMN04244570_1349"/>
<organism evidence="8 9">
    <name type="scientific">Sporosarcina newyorkensis 2681</name>
    <dbReference type="NCBI Taxonomy" id="1027292"/>
    <lineage>
        <taxon>Bacteria</taxon>
        <taxon>Bacillati</taxon>
        <taxon>Bacillota</taxon>
        <taxon>Bacilli</taxon>
        <taxon>Bacillales</taxon>
        <taxon>Caryophanaceae</taxon>
        <taxon>Sporosarcina</taxon>
    </lineage>
</organism>
<gene>
    <name evidence="5 8" type="primary">prmC</name>
    <name evidence="8" type="ORF">HMPREF9372_1354</name>
</gene>
<dbReference type="GO" id="GO:0003676">
    <property type="term" value="F:nucleic acid binding"/>
    <property type="evidence" value="ECO:0007669"/>
    <property type="project" value="InterPro"/>
</dbReference>
<dbReference type="InterPro" id="IPR004556">
    <property type="entry name" value="HemK-like"/>
</dbReference>
<dbReference type="EC" id="2.1.1.297" evidence="5"/>
<evidence type="ECO:0000256" key="5">
    <source>
        <dbReference type="HAMAP-Rule" id="MF_02126"/>
    </source>
</evidence>
<dbReference type="InterPro" id="IPR019874">
    <property type="entry name" value="RF_methyltr_PrmC"/>
</dbReference>
<dbReference type="PROSITE" id="PS00092">
    <property type="entry name" value="N6_MTASE"/>
    <property type="match status" value="1"/>
</dbReference>
<feature type="binding site" evidence="5">
    <location>
        <begin position="123"/>
        <end position="127"/>
    </location>
    <ligand>
        <name>S-adenosyl-L-methionine</name>
        <dbReference type="ChEBI" id="CHEBI:59789"/>
    </ligand>
</feature>
<dbReference type="InterPro" id="IPR007848">
    <property type="entry name" value="Small_mtfrase_dom"/>
</dbReference>
<dbReference type="Pfam" id="PF05175">
    <property type="entry name" value="MTS"/>
    <property type="match status" value="1"/>
</dbReference>
<evidence type="ECO:0000313" key="9">
    <source>
        <dbReference type="Proteomes" id="UP000005316"/>
    </source>
</evidence>
<feature type="binding site" evidence="5">
    <location>
        <begin position="188"/>
        <end position="191"/>
    </location>
    <ligand>
        <name>substrate</name>
    </ligand>
</feature>
<dbReference type="PANTHER" id="PTHR18895">
    <property type="entry name" value="HEMK METHYLTRANSFERASE"/>
    <property type="match status" value="1"/>
</dbReference>
<feature type="binding site" evidence="5">
    <location>
        <position position="188"/>
    </location>
    <ligand>
        <name>S-adenosyl-L-methionine</name>
        <dbReference type="ChEBI" id="CHEBI:59789"/>
    </ligand>
</feature>
<evidence type="ECO:0000256" key="2">
    <source>
        <dbReference type="ARBA" id="ARBA00022679"/>
    </source>
</evidence>
<dbReference type="eggNOG" id="COG2890">
    <property type="taxonomic scope" value="Bacteria"/>
</dbReference>
<dbReference type="GO" id="GO:0102559">
    <property type="term" value="F:peptide chain release factor N(5)-glutamine methyltransferase activity"/>
    <property type="evidence" value="ECO:0007669"/>
    <property type="project" value="UniProtKB-EC"/>
</dbReference>
<comment type="function">
    <text evidence="5">Methylates the class 1 translation termination release factors RF1/PrfA and RF2/PrfB on the glutamine residue of the universally conserved GGQ motif.</text>
</comment>
<evidence type="ECO:0000256" key="3">
    <source>
        <dbReference type="ARBA" id="ARBA00022691"/>
    </source>
</evidence>
<sequence>MTETILESVQRAKDLLSAKELDMNAAELAMQAVTGKSRASYFAALRDPLPEESRSLFWEYIDELLTGKPIQYILGEESFYGYSFEVNEHVLIPRPETEELVFHALSRAGRLFGDRVIQFADIGTGSGAIAVAFKKERPNAQVTATDFSEEALKVAKRNAQRNDADIMFRQGDMEEPLMGKTWDVVLSNPPYIAEHEKSDMSATVFDFEPSSALFAEEDGLYFYRRLAKRLAPLMNKRALIGFEIGYQQGEKVQQFLQKAFPEANIDIVQDINKKDRMIFCEIQ</sequence>
<comment type="caution">
    <text evidence="5">Lacks conserved residue(s) required for the propagation of feature annotation.</text>
</comment>
<comment type="similarity">
    <text evidence="5">Belongs to the protein N5-glutamine methyltransferase family. PrmC subfamily.</text>
</comment>
<feature type="domain" description="Release factor glutamine methyltransferase N-terminal" evidence="7">
    <location>
        <begin position="9"/>
        <end position="75"/>
    </location>
</feature>
<comment type="caution">
    <text evidence="8">The sequence shown here is derived from an EMBL/GenBank/DDBJ whole genome shotgun (WGS) entry which is preliminary data.</text>
</comment>
<dbReference type="Proteomes" id="UP000005316">
    <property type="component" value="Unassembled WGS sequence"/>
</dbReference>
<protein>
    <recommendedName>
        <fullName evidence="5">Release factor glutamine methyltransferase</fullName>
        <shortName evidence="5">RF MTase</shortName>
        <ecNumber evidence="5">2.1.1.297</ecNumber>
    </recommendedName>
    <alternativeName>
        <fullName evidence="5">N5-glutamine methyltransferase PrmC</fullName>
    </alternativeName>
    <alternativeName>
        <fullName evidence="5">Protein-(glutamine-N5) MTase PrmC</fullName>
    </alternativeName>
    <alternativeName>
        <fullName evidence="5">Protein-glutamine N-methyltransferase PrmC</fullName>
    </alternativeName>
</protein>
<dbReference type="InterPro" id="IPR040758">
    <property type="entry name" value="PrmC_N"/>
</dbReference>
<feature type="domain" description="Methyltransferase small" evidence="6">
    <location>
        <begin position="118"/>
        <end position="200"/>
    </location>
</feature>